<evidence type="ECO:0000256" key="8">
    <source>
        <dbReference type="ARBA" id="ARBA00023136"/>
    </source>
</evidence>
<dbReference type="GO" id="GO:0051301">
    <property type="term" value="P:cell division"/>
    <property type="evidence" value="ECO:0007669"/>
    <property type="project" value="UniProtKB-KW"/>
</dbReference>
<dbReference type="AlphaFoldDB" id="A0A1L7CR24"/>
<dbReference type="PANTHER" id="PTHR22683:SF1">
    <property type="entry name" value="TYPE VII SECRETION SYSTEM PROTEIN ESSC"/>
    <property type="match status" value="1"/>
</dbReference>
<protein>
    <submittedName>
        <fullName evidence="11">Cell division protein FtsK</fullName>
    </submittedName>
</protein>
<feature type="binding site" evidence="9">
    <location>
        <begin position="355"/>
        <end position="362"/>
    </location>
    <ligand>
        <name>ATP</name>
        <dbReference type="ChEBI" id="CHEBI:30616"/>
    </ligand>
</feature>
<dbReference type="GO" id="GO:0003677">
    <property type="term" value="F:DNA binding"/>
    <property type="evidence" value="ECO:0007669"/>
    <property type="project" value="InterPro"/>
</dbReference>
<keyword evidence="8" id="KW-0472">Membrane</keyword>
<dbReference type="PROSITE" id="PS50901">
    <property type="entry name" value="FTSK"/>
    <property type="match status" value="3"/>
</dbReference>
<dbReference type="InterPro" id="IPR027417">
    <property type="entry name" value="P-loop_NTPase"/>
</dbReference>
<dbReference type="Pfam" id="PF01580">
    <property type="entry name" value="FtsK_SpoIIIE"/>
    <property type="match status" value="2"/>
</dbReference>
<dbReference type="InterPro" id="IPR023837">
    <property type="entry name" value="EccCb-like_Actinobacteria"/>
</dbReference>
<organism evidence="11 12">
    <name type="scientific">Corynebacterium frankenforstense DSM 45800</name>
    <dbReference type="NCBI Taxonomy" id="1437875"/>
    <lineage>
        <taxon>Bacteria</taxon>
        <taxon>Bacillati</taxon>
        <taxon>Actinomycetota</taxon>
        <taxon>Actinomycetes</taxon>
        <taxon>Mycobacteriales</taxon>
        <taxon>Corynebacteriaceae</taxon>
        <taxon>Corynebacterium</taxon>
    </lineage>
</organism>
<feature type="domain" description="FtsK" evidence="10">
    <location>
        <begin position="701"/>
        <end position="868"/>
    </location>
</feature>
<keyword evidence="11" id="KW-0131">Cell cycle</keyword>
<dbReference type="InterPro" id="IPR002543">
    <property type="entry name" value="FtsK_dom"/>
</dbReference>
<evidence type="ECO:0000256" key="7">
    <source>
        <dbReference type="ARBA" id="ARBA00022989"/>
    </source>
</evidence>
<gene>
    <name evidence="11" type="ORF">CFRA_02275</name>
</gene>
<dbReference type="Gene3D" id="3.40.50.300">
    <property type="entry name" value="P-loop containing nucleotide triphosphate hydrolases"/>
    <property type="match status" value="3"/>
</dbReference>
<keyword evidence="7" id="KW-1133">Transmembrane helix</keyword>
<keyword evidence="11" id="KW-0132">Cell division</keyword>
<evidence type="ECO:0000259" key="10">
    <source>
        <dbReference type="PROSITE" id="PS50901"/>
    </source>
</evidence>
<dbReference type="SMART" id="SM00382">
    <property type="entry name" value="AAA"/>
    <property type="match status" value="3"/>
</dbReference>
<dbReference type="InterPro" id="IPR050206">
    <property type="entry name" value="FtsK/SpoIIIE/SftA"/>
</dbReference>
<dbReference type="NCBIfam" id="TIGR03924">
    <property type="entry name" value="T7SS_EccC_a"/>
    <property type="match status" value="1"/>
</dbReference>
<evidence type="ECO:0000256" key="3">
    <source>
        <dbReference type="ARBA" id="ARBA00022692"/>
    </source>
</evidence>
<reference evidence="11 12" key="1">
    <citation type="submission" date="2014-08" db="EMBL/GenBank/DDBJ databases">
        <title>Complete genome sequence of Corynebacterium frankenforstense ST18(T) (=DSM 45800(T)), isolated from raw cow milk.</title>
        <authorList>
            <person name="Ruckert C."/>
            <person name="Albersmeier A."/>
            <person name="Winkler A."/>
            <person name="Lipski A."/>
            <person name="Kalinowski J."/>
        </authorList>
    </citation>
    <scope>NUCLEOTIDE SEQUENCE [LARGE SCALE GENOMIC DNA]</scope>
    <source>
        <strain evidence="11 12">ST18</strain>
    </source>
</reference>
<keyword evidence="3" id="KW-0812">Transmembrane</keyword>
<keyword evidence="6 9" id="KW-0067">ATP-binding</keyword>
<evidence type="ECO:0000313" key="12">
    <source>
        <dbReference type="Proteomes" id="UP000185434"/>
    </source>
</evidence>
<keyword evidence="12" id="KW-1185">Reference proteome</keyword>
<feature type="binding site" evidence="9">
    <location>
        <begin position="966"/>
        <end position="973"/>
    </location>
    <ligand>
        <name>ATP</name>
        <dbReference type="ChEBI" id="CHEBI:30616"/>
    </ligand>
</feature>
<evidence type="ECO:0000256" key="5">
    <source>
        <dbReference type="ARBA" id="ARBA00022741"/>
    </source>
</evidence>
<comment type="subcellular location">
    <subcellularLocation>
        <location evidence="1">Cell membrane</location>
        <topology evidence="1">Multi-pass membrane protein</topology>
    </subcellularLocation>
</comment>
<dbReference type="GO" id="GO:0005524">
    <property type="term" value="F:ATP binding"/>
    <property type="evidence" value="ECO:0007669"/>
    <property type="project" value="UniProtKB-UniRule"/>
</dbReference>
<sequence length="1170" mass="122450">MLAMGFMGMFAPPQNRDPDETRRTYLRHLNELRRTALDNAAAQRAHEEHRHPAPGDLWALVPTDRLWERGAEDADALHVRLGTGPAPLCTPLEVGEQGAPEDLDPVCAVALRHTVRSVGTVPDLPVVLNLAAFGHLSVAGPGAGDQVRAIVAQLVFHHGPEAVGVEVRGDTTGWAWVKWLPHARAPHAAAFRVLVVDGITTTGTEDFLDDDSLTCVIEVGTGAPTALRTRARDEGLALTAADRLIAHTDGGREDLGVPDAMSPRAAATLARATASCRRPGHGRGAVANDLPALLGLDGPDGLGGAHPPRLWRDPPAERLTVPIGITRGSGPAVPVTLDLRESAEGGMGPHGLCIGATGSGKSELLRTLVVALAATHSPEQLNFVLVDFKGGATFLGLEELPHTSAVITNLQEEAVLVERMHDAISGELHRRQEVLRAAGGLSGVAEYEALRARRPGLEPLPALVIVVDEFSELLSAHPDFADLFVAVGRLGRSLHVHLLLASQRLEEGRLRGLDSHLSYRIGLRTFSAAESRQVLGVPDAHSLPRAPGAGLLRSGPEAITGFQAAYVSGPLPAAPEAPSIADAASVTRGRRRVRLFDGTDAGASVPGVTNAPVSGRKGVSAPGEEVLSAAGEGTVSGEAGERPTVLEAVVEAAVASADGRSAHRIWLPPLPERVELAGVVESPGPLQVAVGVIDRPYHQRQDPMILDFSVGDGHLAIAGGPKSGKTTALRTVVTALAATHTTTQIRCYIIDSGRDLATLARLPHVAGRAGRGEMERARRVLDEVTAVIEDHPGGSPAAHTFLVLDGWHTLSGELEDRLDQVARIVADGPAAGVHVLISTVRWPSLRPAIRDLISTRLELRLAEAMDSLLNRKAQQKLPAAPGRGLTADCEPVLWAAANTQDIGHVTAVTEASGQPPVEPLRELPELLDRAALAPAAGSLIPLGVGGPRLTTQSWDTTECAHLVCVGSSGSGKSTMLAGVLAGITELGRDAARIVLLDPRRAHLGAVAEEMLAAYAANSAAVRGVLADTVVTLRERLPGQDITPARLAARDWWAGPEIFLVVDDADLIDDHEFAGIVELLPHGRDIGLHLVLARKAGGFSRAAFRPLLSGVRDQNPAAVVLDSDRDDGTIFGVKPAARAPGRAQLAGVGVLQVAVPAKSAGTSGAGGGERA</sequence>
<feature type="domain" description="FtsK" evidence="10">
    <location>
        <begin position="945"/>
        <end position="1129"/>
    </location>
</feature>
<dbReference type="EMBL" id="CP009247">
    <property type="protein sequence ID" value="APT88294.1"/>
    <property type="molecule type" value="Genomic_DNA"/>
</dbReference>
<dbReference type="GO" id="GO:0005886">
    <property type="term" value="C:plasma membrane"/>
    <property type="evidence" value="ECO:0007669"/>
    <property type="project" value="UniProtKB-SubCell"/>
</dbReference>
<evidence type="ECO:0000256" key="4">
    <source>
        <dbReference type="ARBA" id="ARBA00022737"/>
    </source>
</evidence>
<name>A0A1L7CR24_9CORY</name>
<proteinExistence type="predicted"/>
<feature type="domain" description="FtsK" evidence="10">
    <location>
        <begin position="332"/>
        <end position="532"/>
    </location>
</feature>
<evidence type="ECO:0000256" key="6">
    <source>
        <dbReference type="ARBA" id="ARBA00022840"/>
    </source>
</evidence>
<dbReference type="InterPro" id="IPR023836">
    <property type="entry name" value="EccCa-like_Actinobacteria"/>
</dbReference>
<keyword evidence="4" id="KW-0677">Repeat</keyword>
<dbReference type="PANTHER" id="PTHR22683">
    <property type="entry name" value="SPORULATION PROTEIN RELATED"/>
    <property type="match status" value="1"/>
</dbReference>
<dbReference type="STRING" id="1437875.CFRA_02275"/>
<accession>A0A1L7CR24</accession>
<feature type="binding site" evidence="9">
    <location>
        <begin position="719"/>
        <end position="726"/>
    </location>
    <ligand>
        <name>ATP</name>
        <dbReference type="ChEBI" id="CHEBI:30616"/>
    </ligand>
</feature>
<dbReference type="Proteomes" id="UP000185434">
    <property type="component" value="Chromosome"/>
</dbReference>
<dbReference type="KEGG" id="cfk:CFRA_02275"/>
<evidence type="ECO:0000256" key="9">
    <source>
        <dbReference type="PROSITE-ProRule" id="PRU00289"/>
    </source>
</evidence>
<keyword evidence="5 9" id="KW-0547">Nucleotide-binding</keyword>
<keyword evidence="2" id="KW-1003">Cell membrane</keyword>
<evidence type="ECO:0000256" key="2">
    <source>
        <dbReference type="ARBA" id="ARBA00022475"/>
    </source>
</evidence>
<evidence type="ECO:0000313" key="11">
    <source>
        <dbReference type="EMBL" id="APT88294.1"/>
    </source>
</evidence>
<dbReference type="NCBIfam" id="TIGR03925">
    <property type="entry name" value="T7SS_EccC_b"/>
    <property type="match status" value="1"/>
</dbReference>
<evidence type="ECO:0000256" key="1">
    <source>
        <dbReference type="ARBA" id="ARBA00004651"/>
    </source>
</evidence>
<dbReference type="InterPro" id="IPR003593">
    <property type="entry name" value="AAA+_ATPase"/>
</dbReference>
<dbReference type="SUPFAM" id="SSF52540">
    <property type="entry name" value="P-loop containing nucleoside triphosphate hydrolases"/>
    <property type="match status" value="3"/>
</dbReference>